<organism evidence="5 6">
    <name type="scientific">Zingiber officinale</name>
    <name type="common">Ginger</name>
    <name type="synonym">Amomum zingiber</name>
    <dbReference type="NCBI Taxonomy" id="94328"/>
    <lineage>
        <taxon>Eukaryota</taxon>
        <taxon>Viridiplantae</taxon>
        <taxon>Streptophyta</taxon>
        <taxon>Embryophyta</taxon>
        <taxon>Tracheophyta</taxon>
        <taxon>Spermatophyta</taxon>
        <taxon>Magnoliopsida</taxon>
        <taxon>Liliopsida</taxon>
        <taxon>Zingiberales</taxon>
        <taxon>Zingiberaceae</taxon>
        <taxon>Zingiber</taxon>
    </lineage>
</organism>
<dbReference type="SUPFAM" id="SSF48403">
    <property type="entry name" value="Ankyrin repeat"/>
    <property type="match status" value="2"/>
</dbReference>
<dbReference type="InterPro" id="IPR036770">
    <property type="entry name" value="Ankyrin_rpt-contain_sf"/>
</dbReference>
<dbReference type="PROSITE" id="PS50297">
    <property type="entry name" value="ANK_REP_REGION"/>
    <property type="match status" value="2"/>
</dbReference>
<evidence type="ECO:0000256" key="2">
    <source>
        <dbReference type="SAM" id="MobiDB-lite"/>
    </source>
</evidence>
<feature type="transmembrane region" description="Helical" evidence="3">
    <location>
        <begin position="599"/>
        <end position="619"/>
    </location>
</feature>
<dbReference type="Pfam" id="PF12796">
    <property type="entry name" value="Ank_2"/>
    <property type="match status" value="1"/>
</dbReference>
<sequence length="633" mass="71265">MVNKLNLDEGTAELVWLAQNKPDRSHVNLMDDPVLSVVIDSQKTQMALELIKRLPADKLEAKNCNGDTALHVAATIGDAKVAKALLNKSDDLADIRNSKGETPLHKAALYGQQEVFQLPVDKGNSWAPFGRTYEGATTLHCAIMGNAPSTYMRPDRSNLLNFQGNNFFFIFFKTDSMATAGDHPGGIPQPIGIPLDDESLDYPRKQSIRDIEDFHDENSGEIKKDKDELEREVHRDTLKLIEFLAKYRGYFGLFISGDRRDYRVGASSREARRDNRERKKGPESEQRNLQLEFVDKLLHLDDATRGSDAPAVEGLLQSASRALESMSSKRNWKESPLIMGAEMGLPEFVGMILQVCPESATYVDSRGRNVLQAAIESGSREIVEIIRKKTAGHNPVLPFWLLSHTKSGTRKTILHFASERTPPDTDDAVQLQDELLFFESVKDMVPKELVYSRNEEEMTAQEVFSERHKEMFQSCKNQLMEMGKTCSGLLAAVVFASSFSIPGEKDEKTGNPVYMGRLPFKIFSHTYVIGLSCATTSLVLFLSLLFVPYKEQQFRRAIPTKYFLACLSFVMALLALLVSFTCNIFLQIYGGQRTESDDLIPLVLELTVFPALCLMVLYYRGATVWPAFRRIWK</sequence>
<comment type="caution">
    <text evidence="5">The sequence shown here is derived from an EMBL/GenBank/DDBJ whole genome shotgun (WGS) entry which is preliminary data.</text>
</comment>
<evidence type="ECO:0000256" key="1">
    <source>
        <dbReference type="PROSITE-ProRule" id="PRU00023"/>
    </source>
</evidence>
<dbReference type="GO" id="GO:0016020">
    <property type="term" value="C:membrane"/>
    <property type="evidence" value="ECO:0007669"/>
    <property type="project" value="TreeGrafter"/>
</dbReference>
<keyword evidence="6" id="KW-1185">Reference proteome</keyword>
<proteinExistence type="predicted"/>
<evidence type="ECO:0000313" key="6">
    <source>
        <dbReference type="Proteomes" id="UP000734854"/>
    </source>
</evidence>
<reference evidence="5 6" key="1">
    <citation type="submission" date="2020-08" db="EMBL/GenBank/DDBJ databases">
        <title>Plant Genome Project.</title>
        <authorList>
            <person name="Zhang R.-G."/>
        </authorList>
    </citation>
    <scope>NUCLEOTIDE SEQUENCE [LARGE SCALE GENOMIC DNA]</scope>
    <source>
        <tissue evidence="5">Rhizome</tissue>
    </source>
</reference>
<feature type="repeat" description="ANK" evidence="1">
    <location>
        <begin position="99"/>
        <end position="123"/>
    </location>
</feature>
<dbReference type="PROSITE" id="PS50088">
    <property type="entry name" value="ANK_REPEAT"/>
    <property type="match status" value="2"/>
</dbReference>
<feature type="repeat" description="ANK" evidence="1">
    <location>
        <begin position="65"/>
        <end position="97"/>
    </location>
</feature>
<dbReference type="Gene3D" id="1.25.40.20">
    <property type="entry name" value="Ankyrin repeat-containing domain"/>
    <property type="match status" value="2"/>
</dbReference>
<keyword evidence="3" id="KW-0812">Transmembrane</keyword>
<dbReference type="Pfam" id="PF13962">
    <property type="entry name" value="PGG"/>
    <property type="match status" value="1"/>
</dbReference>
<evidence type="ECO:0000259" key="4">
    <source>
        <dbReference type="Pfam" id="PF13962"/>
    </source>
</evidence>
<name>A0A8J5FZA8_ZINOF</name>
<dbReference type="AlphaFoldDB" id="A0A8J5FZA8"/>
<accession>A0A8J5FZA8</accession>
<evidence type="ECO:0000256" key="3">
    <source>
        <dbReference type="SAM" id="Phobius"/>
    </source>
</evidence>
<dbReference type="SMART" id="SM00248">
    <property type="entry name" value="ANK"/>
    <property type="match status" value="3"/>
</dbReference>
<dbReference type="PANTHER" id="PTHR24177:SF463">
    <property type="entry name" value="OS09G0331600 PROTEIN"/>
    <property type="match status" value="1"/>
</dbReference>
<evidence type="ECO:0000313" key="5">
    <source>
        <dbReference type="EMBL" id="KAG6494999.1"/>
    </source>
</evidence>
<dbReference type="Proteomes" id="UP000734854">
    <property type="component" value="Unassembled WGS sequence"/>
</dbReference>
<feature type="transmembrane region" description="Helical" evidence="3">
    <location>
        <begin position="561"/>
        <end position="587"/>
    </location>
</feature>
<feature type="transmembrane region" description="Helical" evidence="3">
    <location>
        <begin position="527"/>
        <end position="549"/>
    </location>
</feature>
<feature type="region of interest" description="Disordered" evidence="2">
    <location>
        <begin position="265"/>
        <end position="285"/>
    </location>
</feature>
<keyword evidence="1" id="KW-0040">ANK repeat</keyword>
<dbReference type="InterPro" id="IPR002110">
    <property type="entry name" value="Ankyrin_rpt"/>
</dbReference>
<dbReference type="EMBL" id="JACMSC010000012">
    <property type="protein sequence ID" value="KAG6494999.1"/>
    <property type="molecule type" value="Genomic_DNA"/>
</dbReference>
<feature type="domain" description="PGG" evidence="4">
    <location>
        <begin position="487"/>
        <end position="585"/>
    </location>
</feature>
<dbReference type="InterPro" id="IPR026961">
    <property type="entry name" value="PGG_dom"/>
</dbReference>
<dbReference type="PANTHER" id="PTHR24177">
    <property type="entry name" value="CASKIN"/>
    <property type="match status" value="1"/>
</dbReference>
<gene>
    <name evidence="5" type="ORF">ZIOFF_042789</name>
</gene>
<keyword evidence="3" id="KW-0472">Membrane</keyword>
<protein>
    <recommendedName>
        <fullName evidence="4">PGG domain-containing protein</fullName>
    </recommendedName>
</protein>
<keyword evidence="3" id="KW-1133">Transmembrane helix</keyword>